<dbReference type="EMBL" id="RQZF01000002">
    <property type="protein sequence ID" value="RRC95877.1"/>
    <property type="molecule type" value="Genomic_DNA"/>
</dbReference>
<dbReference type="OrthoDB" id="9814178at2"/>
<gene>
    <name evidence="2" type="ORF">EII11_03200</name>
</gene>
<feature type="transmembrane region" description="Helical" evidence="1">
    <location>
        <begin position="76"/>
        <end position="100"/>
    </location>
</feature>
<dbReference type="InterPro" id="IPR008526">
    <property type="entry name" value="YedI"/>
</dbReference>
<dbReference type="RefSeq" id="WP_124868551.1">
    <property type="nucleotide sequence ID" value="NZ_RQZF01000002.1"/>
</dbReference>
<dbReference type="Pfam" id="PF05661">
    <property type="entry name" value="DUF808"/>
    <property type="match status" value="1"/>
</dbReference>
<dbReference type="PANTHER" id="PTHR30503">
    <property type="entry name" value="INNER MEMBRANE PROTEIN YEDI"/>
    <property type="match status" value="1"/>
</dbReference>
<organism evidence="2 3">
    <name type="scientific">Schaalia canis</name>
    <dbReference type="NCBI Taxonomy" id="100469"/>
    <lineage>
        <taxon>Bacteria</taxon>
        <taxon>Bacillati</taxon>
        <taxon>Actinomycetota</taxon>
        <taxon>Actinomycetes</taxon>
        <taxon>Actinomycetales</taxon>
        <taxon>Actinomycetaceae</taxon>
        <taxon>Schaalia</taxon>
    </lineage>
</organism>
<name>A0A3P1SFX3_9ACTO</name>
<evidence type="ECO:0000313" key="2">
    <source>
        <dbReference type="EMBL" id="RRC95877.1"/>
    </source>
</evidence>
<accession>A0A3P1SFX3</accession>
<dbReference type="AlphaFoldDB" id="A0A3P1SFX3"/>
<evidence type="ECO:0000313" key="3">
    <source>
        <dbReference type="Proteomes" id="UP000280444"/>
    </source>
</evidence>
<keyword evidence="1" id="KW-0812">Transmembrane</keyword>
<dbReference type="PIRSF" id="PIRSF016660">
    <property type="entry name" value="YedI"/>
    <property type="match status" value="1"/>
</dbReference>
<keyword evidence="1" id="KW-0472">Membrane</keyword>
<feature type="transmembrane region" description="Helical" evidence="1">
    <location>
        <begin position="177"/>
        <end position="199"/>
    </location>
</feature>
<keyword evidence="1" id="KW-1133">Transmembrane helix</keyword>
<dbReference type="GO" id="GO:0005886">
    <property type="term" value="C:plasma membrane"/>
    <property type="evidence" value="ECO:0007669"/>
    <property type="project" value="TreeGrafter"/>
</dbReference>
<reference evidence="2 3" key="1">
    <citation type="submission" date="2018-11" db="EMBL/GenBank/DDBJ databases">
        <title>Genomes From Bacteria Associated with the Canine Oral Cavity: a Test Case for Automated Genome-Based Taxonomic Assignment.</title>
        <authorList>
            <person name="Coil D.A."/>
            <person name="Jospin G."/>
            <person name="Darling A.E."/>
            <person name="Wallis C."/>
            <person name="Davis I.J."/>
            <person name="Harris S."/>
            <person name="Eisen J.A."/>
            <person name="Holcombe L.J."/>
            <person name="O'Flynn C."/>
        </authorList>
    </citation>
    <scope>NUCLEOTIDE SEQUENCE [LARGE SCALE GENOMIC DNA]</scope>
    <source>
        <strain evidence="2 3">OH770</strain>
    </source>
</reference>
<feature type="transmembrane region" description="Helical" evidence="1">
    <location>
        <begin position="229"/>
        <end position="253"/>
    </location>
</feature>
<evidence type="ECO:0000256" key="1">
    <source>
        <dbReference type="SAM" id="Phobius"/>
    </source>
</evidence>
<comment type="caution">
    <text evidence="2">The sequence shown here is derived from an EMBL/GenBank/DDBJ whole genome shotgun (WGS) entry which is preliminary data.</text>
</comment>
<dbReference type="Proteomes" id="UP000280444">
    <property type="component" value="Unassembled WGS sequence"/>
</dbReference>
<proteinExistence type="predicted"/>
<feature type="transmembrane region" description="Helical" evidence="1">
    <location>
        <begin position="286"/>
        <end position="306"/>
    </location>
</feature>
<sequence>MSGGLVALLDDIATLAKAAAASVDDVAAGAAKASAKAAGVIIDDTAVTPQYVQGLSPARELPVIARIAKGSLINKLLIILPLALLLSWLAPWSLPILLIIGGSYLCFEGAEKLLHKLHLLPHHGPEHGEGEGVAAVSSEEFEKTIVSSAVRTDLILSAEIMLIALADLTGSSSTMRVAVLTAVALAMTFFVYGVVAILVKMDDFGLHLVARGGKRAALGERIVRVMPKVFSAIGAIGTLAMLWVGGHIIILSLHDLGFDWLHHLVETAVHAVESAGGAVMWLVETALSGIFGALWGSVIAVLWVGVQRLRHSKGEAKAADAAH</sequence>
<protein>
    <submittedName>
        <fullName evidence="2">DUF808 family protein</fullName>
    </submittedName>
</protein>
<dbReference type="PANTHER" id="PTHR30503:SF3">
    <property type="entry name" value="INNER MEMBRANE PROTEIN YEDI"/>
    <property type="match status" value="1"/>
</dbReference>
<keyword evidence="3" id="KW-1185">Reference proteome</keyword>